<accession>A0A6B2HA44</accession>
<evidence type="ECO:0000313" key="2">
    <source>
        <dbReference type="EMBL" id="NDK56264.1"/>
    </source>
</evidence>
<dbReference type="GO" id="GO:1990189">
    <property type="term" value="F:protein N-terminal-serine acetyltransferase activity"/>
    <property type="evidence" value="ECO:0007669"/>
    <property type="project" value="TreeGrafter"/>
</dbReference>
<dbReference type="GO" id="GO:0008999">
    <property type="term" value="F:protein-N-terminal-alanine acetyltransferase activity"/>
    <property type="evidence" value="ECO:0007669"/>
    <property type="project" value="TreeGrafter"/>
</dbReference>
<dbReference type="PANTHER" id="PTHR43441:SF11">
    <property type="entry name" value="RIBOSOMAL-PROTEIN-SERINE ACETYLTRANSFERASE"/>
    <property type="match status" value="1"/>
</dbReference>
<dbReference type="Gene3D" id="3.40.630.30">
    <property type="match status" value="1"/>
</dbReference>
<dbReference type="PROSITE" id="PS51186">
    <property type="entry name" value="GNAT"/>
    <property type="match status" value="1"/>
</dbReference>
<sequence length="202" mass="23270">MKKQALIPSQIFLETERLYLRELSPEVYKHLFTTCNSSRIAEYLGLSTSKDVEIECEKYNQGMTTYFSTFLSFHILDKQSGRVLGKCGYHTWVPTHRRAEIGYELYADEDKNKGYMTEALGAILAYGFEQMNLHRIEAYIAAYNVPSAKLLKRFGFTEEGNARGHYVVDGINEDSLFLSLLQPEYEQLKSSWVVKDQAIHNV</sequence>
<dbReference type="Proteomes" id="UP000478546">
    <property type="component" value="Unassembled WGS sequence"/>
</dbReference>
<dbReference type="InterPro" id="IPR051908">
    <property type="entry name" value="Ribosomal_N-acetyltransferase"/>
</dbReference>
<organism evidence="2 3">
    <name type="scientific">Pontibacter fetidus</name>
    <dbReference type="NCBI Taxonomy" id="2700082"/>
    <lineage>
        <taxon>Bacteria</taxon>
        <taxon>Pseudomonadati</taxon>
        <taxon>Bacteroidota</taxon>
        <taxon>Cytophagia</taxon>
        <taxon>Cytophagales</taxon>
        <taxon>Hymenobacteraceae</taxon>
        <taxon>Pontibacter</taxon>
    </lineage>
</organism>
<dbReference type="InterPro" id="IPR016181">
    <property type="entry name" value="Acyl_CoA_acyltransferase"/>
</dbReference>
<dbReference type="EMBL" id="JAAEAA010000011">
    <property type="protein sequence ID" value="NDK56264.1"/>
    <property type="molecule type" value="Genomic_DNA"/>
</dbReference>
<protein>
    <submittedName>
        <fullName evidence="2">GNAT family N-acetyltransferase</fullName>
    </submittedName>
</protein>
<dbReference type="Pfam" id="PF13302">
    <property type="entry name" value="Acetyltransf_3"/>
    <property type="match status" value="1"/>
</dbReference>
<name>A0A6B2HA44_9BACT</name>
<proteinExistence type="predicted"/>
<evidence type="ECO:0000259" key="1">
    <source>
        <dbReference type="PROSITE" id="PS51186"/>
    </source>
</evidence>
<keyword evidence="3" id="KW-1185">Reference proteome</keyword>
<evidence type="ECO:0000313" key="3">
    <source>
        <dbReference type="Proteomes" id="UP000478546"/>
    </source>
</evidence>
<dbReference type="PANTHER" id="PTHR43441">
    <property type="entry name" value="RIBOSOMAL-PROTEIN-SERINE ACETYLTRANSFERASE"/>
    <property type="match status" value="1"/>
</dbReference>
<dbReference type="AlphaFoldDB" id="A0A6B2HA44"/>
<dbReference type="SUPFAM" id="SSF55729">
    <property type="entry name" value="Acyl-CoA N-acyltransferases (Nat)"/>
    <property type="match status" value="1"/>
</dbReference>
<comment type="caution">
    <text evidence="2">The sequence shown here is derived from an EMBL/GenBank/DDBJ whole genome shotgun (WGS) entry which is preliminary data.</text>
</comment>
<dbReference type="RefSeq" id="WP_162346319.1">
    <property type="nucleotide sequence ID" value="NZ_JAAEAA010000011.1"/>
</dbReference>
<keyword evidence="2" id="KW-0808">Transferase</keyword>
<dbReference type="InterPro" id="IPR000182">
    <property type="entry name" value="GNAT_dom"/>
</dbReference>
<reference evidence="2 3" key="1">
    <citation type="submission" date="2020-01" db="EMBL/GenBank/DDBJ databases">
        <authorList>
            <person name="Kim M.K."/>
        </authorList>
    </citation>
    <scope>NUCLEOTIDE SEQUENCE [LARGE SCALE GENOMIC DNA]</scope>
    <source>
        <strain evidence="2 3">BT213</strain>
    </source>
</reference>
<feature type="domain" description="N-acetyltransferase" evidence="1">
    <location>
        <begin position="18"/>
        <end position="183"/>
    </location>
</feature>
<dbReference type="GO" id="GO:0005737">
    <property type="term" value="C:cytoplasm"/>
    <property type="evidence" value="ECO:0007669"/>
    <property type="project" value="TreeGrafter"/>
</dbReference>
<gene>
    <name evidence="2" type="ORF">GWO68_10075</name>
</gene>